<feature type="region of interest" description="Disordered" evidence="1">
    <location>
        <begin position="203"/>
        <end position="232"/>
    </location>
</feature>
<reference evidence="2 3" key="1">
    <citation type="journal article" date="2019" name="Sci. Rep.">
        <title>A high-quality genome of Eragrostis curvula grass provides insights into Poaceae evolution and supports new strategies to enhance forage quality.</title>
        <authorList>
            <person name="Carballo J."/>
            <person name="Santos B.A.C.M."/>
            <person name="Zappacosta D."/>
            <person name="Garbus I."/>
            <person name="Selva J.P."/>
            <person name="Gallo C.A."/>
            <person name="Diaz A."/>
            <person name="Albertini E."/>
            <person name="Caccamo M."/>
            <person name="Echenique V."/>
        </authorList>
    </citation>
    <scope>NUCLEOTIDE SEQUENCE [LARGE SCALE GENOMIC DNA]</scope>
    <source>
        <strain evidence="3">cv. Victoria</strain>
        <tissue evidence="2">Leaf</tissue>
    </source>
</reference>
<dbReference type="EMBL" id="RWGY01000031">
    <property type="protein sequence ID" value="TVU15044.1"/>
    <property type="molecule type" value="Genomic_DNA"/>
</dbReference>
<feature type="non-terminal residue" evidence="2">
    <location>
        <position position="1"/>
    </location>
</feature>
<accession>A0A5J9TUJ2</accession>
<feature type="compositionally biased region" description="Low complexity" evidence="1">
    <location>
        <begin position="277"/>
        <end position="319"/>
    </location>
</feature>
<feature type="region of interest" description="Disordered" evidence="1">
    <location>
        <begin position="136"/>
        <end position="186"/>
    </location>
</feature>
<dbReference type="AlphaFoldDB" id="A0A5J9TUJ2"/>
<sequence>LERGSDMEETGRARAEQCILLSPPTDFGSHSMLHQTLIPSFPSSASSSSPFLHANNAATAPAPAPCSSSSFLRGTTAMPSYAIHHHSPMDGRMDAMNCSGFPPEETAEEAATALVERDGFSVEDLLDLEEFGEADKDGAEHEDAPPPPAAPAAEEAVKEEKSSDDSQPSSIVTYELPPPPPEMVDLPAHDVEELEWVSRIMDDSLSELPPPPQPLAVMAPSQAPRPPLAQQRRPYDAGAYRALPPPGPGPQRTPIICALSTEAMVPVKAKRSKRSRAAAWSLSGGAPLFSDSTSSSSTTTTSSCSSSSAASFSPFFLLESPPPPPFGSPDFEGYHPHFLPPPPSSKKSKHGKNGGKPKKRGRKPKHQPHLLTGAAAASAAASQAIQGDRAAATAACRRPRSGARGPRAPRRCAMRAASATSPAGSSPSTARRAARRS</sequence>
<proteinExistence type="predicted"/>
<name>A0A5J9TUJ2_9POAL</name>
<feature type="compositionally biased region" description="Low complexity" evidence="1">
    <location>
        <begin position="414"/>
        <end position="431"/>
    </location>
</feature>
<feature type="region of interest" description="Disordered" evidence="1">
    <location>
        <begin position="268"/>
        <end position="437"/>
    </location>
</feature>
<evidence type="ECO:0000313" key="2">
    <source>
        <dbReference type="EMBL" id="TVU15044.1"/>
    </source>
</evidence>
<dbReference type="Proteomes" id="UP000324897">
    <property type="component" value="Unassembled WGS sequence"/>
</dbReference>
<feature type="compositionally biased region" description="Low complexity" evidence="1">
    <location>
        <begin position="374"/>
        <end position="396"/>
    </location>
</feature>
<comment type="caution">
    <text evidence="2">The sequence shown here is derived from an EMBL/GenBank/DDBJ whole genome shotgun (WGS) entry which is preliminary data.</text>
</comment>
<feature type="compositionally biased region" description="Basic residues" evidence="1">
    <location>
        <begin position="346"/>
        <end position="368"/>
    </location>
</feature>
<organism evidence="2 3">
    <name type="scientific">Eragrostis curvula</name>
    <name type="common">weeping love grass</name>
    <dbReference type="NCBI Taxonomy" id="38414"/>
    <lineage>
        <taxon>Eukaryota</taxon>
        <taxon>Viridiplantae</taxon>
        <taxon>Streptophyta</taxon>
        <taxon>Embryophyta</taxon>
        <taxon>Tracheophyta</taxon>
        <taxon>Spermatophyta</taxon>
        <taxon>Magnoliopsida</taxon>
        <taxon>Liliopsida</taxon>
        <taxon>Poales</taxon>
        <taxon>Poaceae</taxon>
        <taxon>PACMAD clade</taxon>
        <taxon>Chloridoideae</taxon>
        <taxon>Eragrostideae</taxon>
        <taxon>Eragrostidinae</taxon>
        <taxon>Eragrostis</taxon>
    </lineage>
</organism>
<feature type="compositionally biased region" description="Basic residues" evidence="1">
    <location>
        <begin position="397"/>
        <end position="413"/>
    </location>
</feature>
<evidence type="ECO:0000313" key="3">
    <source>
        <dbReference type="Proteomes" id="UP000324897"/>
    </source>
</evidence>
<gene>
    <name evidence="2" type="ORF">EJB05_38544</name>
</gene>
<protein>
    <submittedName>
        <fullName evidence="2">Uncharacterized protein</fullName>
    </submittedName>
</protein>
<evidence type="ECO:0000256" key="1">
    <source>
        <dbReference type="SAM" id="MobiDB-lite"/>
    </source>
</evidence>
<keyword evidence="3" id="KW-1185">Reference proteome</keyword>
<feature type="compositionally biased region" description="Basic and acidic residues" evidence="1">
    <location>
        <begin position="155"/>
        <end position="164"/>
    </location>
</feature>